<dbReference type="PROSITE" id="PS00794">
    <property type="entry name" value="HPPK"/>
    <property type="match status" value="1"/>
</dbReference>
<accession>A0ABY3SYU5</accession>
<evidence type="ECO:0000256" key="7">
    <source>
        <dbReference type="ARBA" id="ARBA00022777"/>
    </source>
</evidence>
<evidence type="ECO:0000256" key="3">
    <source>
        <dbReference type="ARBA" id="ARBA00013253"/>
    </source>
</evidence>
<feature type="domain" description="7,8-dihydro-6-hydroxymethylpterin-pyrophosphokinase" evidence="13">
    <location>
        <begin position="92"/>
        <end position="103"/>
    </location>
</feature>
<dbReference type="CDD" id="cd00483">
    <property type="entry name" value="HPPK"/>
    <property type="match status" value="1"/>
</dbReference>
<comment type="pathway">
    <text evidence="1">Cofactor biosynthesis; tetrahydrofolate biosynthesis; 2-amino-4-hydroxy-6-hydroxymethyl-7,8-dihydropteridine diphosphate from 7,8-dihydroneopterin triphosphate: step 4/4.</text>
</comment>
<evidence type="ECO:0000256" key="11">
    <source>
        <dbReference type="ARBA" id="ARBA00029766"/>
    </source>
</evidence>
<evidence type="ECO:0000259" key="13">
    <source>
        <dbReference type="PROSITE" id="PS00794"/>
    </source>
</evidence>
<reference evidence="14" key="1">
    <citation type="journal article" date="2022" name="Microorganisms">
        <title>Two New Species of Filamentous Sulfur Bacteria of the Genus Thiothrix, Thiothrix winogradskyi sp. nov. and 'Candidatus Thiothrix sulfatifontis' sp. nov.</title>
        <authorList>
            <person name="Ravin N.V."/>
            <person name="Rossetti S."/>
            <person name="Beletsky A.V."/>
            <person name="Kadnikov V.V."/>
            <person name="Rudenko T.S."/>
            <person name="Smolyakov D.D."/>
            <person name="Moskvitina M.I."/>
            <person name="Gureeva M.V."/>
            <person name="Mardanov A.V."/>
            <person name="Grabovich M.Y."/>
        </authorList>
    </citation>
    <scope>NUCLEOTIDE SEQUENCE</scope>
    <source>
        <strain evidence="14">CT3</strain>
    </source>
</reference>
<dbReference type="Gene3D" id="3.30.70.560">
    <property type="entry name" value="7,8-Dihydro-6-hydroxymethylpterin-pyrophosphokinase HPPK"/>
    <property type="match status" value="1"/>
</dbReference>
<comment type="function">
    <text evidence="10">Catalyzes the transfer of pyrophosphate from adenosine triphosphate (ATP) to 6-hydroxymethyl-7,8-dihydropterin, an enzymatic step in folate biosynthesis pathway.</text>
</comment>
<evidence type="ECO:0000313" key="14">
    <source>
        <dbReference type="EMBL" id="UJS24102.1"/>
    </source>
</evidence>
<organism evidence="14 15">
    <name type="scientific">Thiothrix winogradskyi</name>
    <dbReference type="NCBI Taxonomy" id="96472"/>
    <lineage>
        <taxon>Bacteria</taxon>
        <taxon>Pseudomonadati</taxon>
        <taxon>Pseudomonadota</taxon>
        <taxon>Gammaproteobacteria</taxon>
        <taxon>Thiotrichales</taxon>
        <taxon>Thiotrichaceae</taxon>
        <taxon>Thiothrix</taxon>
    </lineage>
</organism>
<comment type="similarity">
    <text evidence="2">Belongs to the HPPK family.</text>
</comment>
<evidence type="ECO:0000256" key="6">
    <source>
        <dbReference type="ARBA" id="ARBA00022741"/>
    </source>
</evidence>
<dbReference type="GO" id="GO:0003848">
    <property type="term" value="F:2-amino-4-hydroxy-6-hydroxymethyldihydropteridine diphosphokinase activity"/>
    <property type="evidence" value="ECO:0007669"/>
    <property type="project" value="UniProtKB-EC"/>
</dbReference>
<dbReference type="RefSeq" id="WP_236498396.1">
    <property type="nucleotide sequence ID" value="NZ_CP091244.1"/>
</dbReference>
<evidence type="ECO:0000313" key="15">
    <source>
        <dbReference type="Proteomes" id="UP001054801"/>
    </source>
</evidence>
<evidence type="ECO:0000256" key="8">
    <source>
        <dbReference type="ARBA" id="ARBA00022840"/>
    </source>
</evidence>
<dbReference type="NCBIfam" id="TIGR01498">
    <property type="entry name" value="folK"/>
    <property type="match status" value="1"/>
</dbReference>
<evidence type="ECO:0000256" key="10">
    <source>
        <dbReference type="ARBA" id="ARBA00029409"/>
    </source>
</evidence>
<keyword evidence="8" id="KW-0067">ATP-binding</keyword>
<keyword evidence="5 14" id="KW-0808">Transferase</keyword>
<proteinExistence type="inferred from homology"/>
<dbReference type="PANTHER" id="PTHR43071">
    <property type="entry name" value="2-AMINO-4-HYDROXY-6-HYDROXYMETHYLDIHYDROPTERIDINE PYROPHOSPHOKINASE"/>
    <property type="match status" value="1"/>
</dbReference>
<keyword evidence="6" id="KW-0547">Nucleotide-binding</keyword>
<name>A0ABY3SYU5_9GAMM</name>
<evidence type="ECO:0000256" key="12">
    <source>
        <dbReference type="ARBA" id="ARBA00033413"/>
    </source>
</evidence>
<protein>
    <recommendedName>
        <fullName evidence="4">2-amino-4-hydroxy-6-hydroxymethyldihydropteridine pyrophosphokinase</fullName>
        <ecNumber evidence="3">2.7.6.3</ecNumber>
    </recommendedName>
    <alternativeName>
        <fullName evidence="11">6-hydroxymethyl-7,8-dihydropterin pyrophosphokinase</fullName>
    </alternativeName>
    <alternativeName>
        <fullName evidence="12">7,8-dihydro-6-hydroxymethylpterin-pyrophosphokinase</fullName>
    </alternativeName>
</protein>
<dbReference type="InterPro" id="IPR035907">
    <property type="entry name" value="Hppk_sf"/>
</dbReference>
<dbReference type="EMBL" id="CP091244">
    <property type="protein sequence ID" value="UJS24102.1"/>
    <property type="molecule type" value="Genomic_DNA"/>
</dbReference>
<dbReference type="EC" id="2.7.6.3" evidence="3"/>
<dbReference type="SUPFAM" id="SSF55083">
    <property type="entry name" value="6-hydroxymethyl-7,8-dihydropterin pyrophosphokinase, HPPK"/>
    <property type="match status" value="1"/>
</dbReference>
<keyword evidence="9" id="KW-0289">Folate biosynthesis</keyword>
<dbReference type="InterPro" id="IPR000550">
    <property type="entry name" value="Hppk"/>
</dbReference>
<dbReference type="Proteomes" id="UP001054801">
    <property type="component" value="Chromosome"/>
</dbReference>
<evidence type="ECO:0000256" key="5">
    <source>
        <dbReference type="ARBA" id="ARBA00022679"/>
    </source>
</evidence>
<sequence length="165" mass="17743">MTPVLCYIGLGSNLGNPVANVHSALKQLADAEGVELRGVSRFYTSKPMGPQDQPDYVNAVASVLTQLPAHALLQTLFAVERAHGRVRNATLRWGPRTLDLDLLLYGDALIDSPDLCVPHPGIGERSFVVLPLLDLAPHRVLPDGRSLADCRAALACDDLYPLTLG</sequence>
<keyword evidence="7" id="KW-0418">Kinase</keyword>
<evidence type="ECO:0000256" key="1">
    <source>
        <dbReference type="ARBA" id="ARBA00005051"/>
    </source>
</evidence>
<dbReference type="PANTHER" id="PTHR43071:SF1">
    <property type="entry name" value="2-AMINO-4-HYDROXY-6-HYDROXYMETHYLDIHYDROPTERIDINE PYROPHOSPHOKINASE"/>
    <property type="match status" value="1"/>
</dbReference>
<evidence type="ECO:0000256" key="4">
    <source>
        <dbReference type="ARBA" id="ARBA00016218"/>
    </source>
</evidence>
<evidence type="ECO:0000256" key="9">
    <source>
        <dbReference type="ARBA" id="ARBA00022909"/>
    </source>
</evidence>
<dbReference type="Pfam" id="PF01288">
    <property type="entry name" value="HPPK"/>
    <property type="match status" value="1"/>
</dbReference>
<gene>
    <name evidence="14" type="primary">folK</name>
    <name evidence="14" type="ORF">L2Y54_19560</name>
</gene>
<evidence type="ECO:0000256" key="2">
    <source>
        <dbReference type="ARBA" id="ARBA00005810"/>
    </source>
</evidence>
<keyword evidence="15" id="KW-1185">Reference proteome</keyword>